<evidence type="ECO:0008006" key="4">
    <source>
        <dbReference type="Google" id="ProtNLM"/>
    </source>
</evidence>
<dbReference type="OrthoDB" id="3938895at2759"/>
<reference evidence="2" key="1">
    <citation type="submission" date="2023-01" db="EMBL/GenBank/DDBJ databases">
        <authorList>
            <person name="Van Ghelder C."/>
            <person name="Rancurel C."/>
        </authorList>
    </citation>
    <scope>NUCLEOTIDE SEQUENCE</scope>
    <source>
        <strain evidence="2">CNCM I-4278</strain>
    </source>
</reference>
<dbReference type="EMBL" id="CAOQHR010000007">
    <property type="protein sequence ID" value="CAI6337506.1"/>
    <property type="molecule type" value="Genomic_DNA"/>
</dbReference>
<keyword evidence="1" id="KW-0732">Signal</keyword>
<evidence type="ECO:0000313" key="2">
    <source>
        <dbReference type="EMBL" id="CAI6337506.1"/>
    </source>
</evidence>
<organism evidence="2 3">
    <name type="scientific">Periconia digitata</name>
    <dbReference type="NCBI Taxonomy" id="1303443"/>
    <lineage>
        <taxon>Eukaryota</taxon>
        <taxon>Fungi</taxon>
        <taxon>Dikarya</taxon>
        <taxon>Ascomycota</taxon>
        <taxon>Pezizomycotina</taxon>
        <taxon>Dothideomycetes</taxon>
        <taxon>Pleosporomycetidae</taxon>
        <taxon>Pleosporales</taxon>
        <taxon>Massarineae</taxon>
        <taxon>Periconiaceae</taxon>
        <taxon>Periconia</taxon>
    </lineage>
</organism>
<accession>A0A9W4XTY2</accession>
<proteinExistence type="predicted"/>
<keyword evidence="3" id="KW-1185">Reference proteome</keyword>
<comment type="caution">
    <text evidence="2">The sequence shown here is derived from an EMBL/GenBank/DDBJ whole genome shotgun (WGS) entry which is preliminary data.</text>
</comment>
<sequence>MIAPTTFGTLFASIAIALPTSNLLPRAGGPAIVPIPSNCAVTNPMEATTLGTAFLPASATEDVALYSAYYPSNSANTTQMAEQCSQQCYGYGDHTECKASFWAENVEIPEGRLGAGQLSTACLLYKRALTDFDFTPAPEGEGTSAYTRNIAC</sequence>
<feature type="signal peptide" evidence="1">
    <location>
        <begin position="1"/>
        <end position="17"/>
    </location>
</feature>
<protein>
    <recommendedName>
        <fullName evidence="4">Apple domain-containing protein</fullName>
    </recommendedName>
</protein>
<evidence type="ECO:0000313" key="3">
    <source>
        <dbReference type="Proteomes" id="UP001152607"/>
    </source>
</evidence>
<evidence type="ECO:0000256" key="1">
    <source>
        <dbReference type="SAM" id="SignalP"/>
    </source>
</evidence>
<dbReference type="AlphaFoldDB" id="A0A9W4XTY2"/>
<gene>
    <name evidence="2" type="ORF">PDIGIT_LOCUS10618</name>
</gene>
<feature type="chain" id="PRO_5040931588" description="Apple domain-containing protein" evidence="1">
    <location>
        <begin position="18"/>
        <end position="152"/>
    </location>
</feature>
<dbReference type="Proteomes" id="UP001152607">
    <property type="component" value="Unassembled WGS sequence"/>
</dbReference>
<name>A0A9W4XTY2_9PLEO</name>